<dbReference type="GO" id="GO:0004803">
    <property type="term" value="F:transposase activity"/>
    <property type="evidence" value="ECO:0007669"/>
    <property type="project" value="InterPro"/>
</dbReference>
<proteinExistence type="predicted"/>
<dbReference type="PATRIC" id="fig|1526658.3.peg.3531"/>
<evidence type="ECO:0000313" key="4">
    <source>
        <dbReference type="Proteomes" id="UP000037822"/>
    </source>
</evidence>
<dbReference type="PANTHER" id="PTHR35604">
    <property type="entry name" value="TRANSPOSASE INSH FOR INSERTION SEQUENCE ELEMENT IS5A-RELATED"/>
    <property type="match status" value="1"/>
</dbReference>
<dbReference type="OrthoDB" id="9774608at2"/>
<accession>A0A0N1N1I4</accession>
<feature type="domain" description="Transposase IS4-like" evidence="1">
    <location>
        <begin position="222"/>
        <end position="386"/>
    </location>
</feature>
<dbReference type="Pfam" id="PF01609">
    <property type="entry name" value="DDE_Tnp_1"/>
    <property type="match status" value="1"/>
</dbReference>
<comment type="caution">
    <text evidence="3">The sequence shown here is derived from an EMBL/GenBank/DDBJ whole genome shotgun (WGS) entry which is preliminary data.</text>
</comment>
<dbReference type="Pfam" id="PF05598">
    <property type="entry name" value="DUF772"/>
    <property type="match status" value="1"/>
</dbReference>
<dbReference type="GO" id="GO:0006313">
    <property type="term" value="P:DNA transposition"/>
    <property type="evidence" value="ECO:0007669"/>
    <property type="project" value="InterPro"/>
</dbReference>
<organism evidence="3 4">
    <name type="scientific">Bosea vaviloviae</name>
    <dbReference type="NCBI Taxonomy" id="1526658"/>
    <lineage>
        <taxon>Bacteria</taxon>
        <taxon>Pseudomonadati</taxon>
        <taxon>Pseudomonadota</taxon>
        <taxon>Alphaproteobacteria</taxon>
        <taxon>Hyphomicrobiales</taxon>
        <taxon>Boseaceae</taxon>
        <taxon>Bosea</taxon>
    </lineage>
</organism>
<evidence type="ECO:0000259" key="1">
    <source>
        <dbReference type="Pfam" id="PF01609"/>
    </source>
</evidence>
<dbReference type="EMBL" id="LGSZ01000085">
    <property type="protein sequence ID" value="KPH74449.1"/>
    <property type="molecule type" value="Genomic_DNA"/>
</dbReference>
<evidence type="ECO:0000259" key="2">
    <source>
        <dbReference type="Pfam" id="PF05598"/>
    </source>
</evidence>
<name>A0A0N1N1I4_9HYPH</name>
<dbReference type="InterPro" id="IPR008490">
    <property type="entry name" value="Transposase_InsH_N"/>
</dbReference>
<dbReference type="Proteomes" id="UP000037822">
    <property type="component" value="Unassembled WGS sequence"/>
</dbReference>
<keyword evidence="4" id="KW-1185">Reference proteome</keyword>
<dbReference type="PANTHER" id="PTHR35604:SF2">
    <property type="entry name" value="TRANSPOSASE INSH FOR INSERTION SEQUENCE ELEMENT IS5A-RELATED"/>
    <property type="match status" value="1"/>
</dbReference>
<gene>
    <name evidence="3" type="ORF">AE618_25775</name>
</gene>
<evidence type="ECO:0000313" key="3">
    <source>
        <dbReference type="EMBL" id="KPH74449.1"/>
    </source>
</evidence>
<dbReference type="InterPro" id="IPR002559">
    <property type="entry name" value="Transposase_11"/>
</dbReference>
<reference evidence="3 4" key="1">
    <citation type="submission" date="2015-07" db="EMBL/GenBank/DDBJ databases">
        <title>Whole genome sequencing of Bosea vaviloviae isolated from cave pool.</title>
        <authorList>
            <person name="Tan N.E.H."/>
            <person name="Lee Y.P."/>
            <person name="Gan H.M."/>
            <person name="Barton H."/>
            <person name="Savka M.A."/>
        </authorList>
    </citation>
    <scope>NUCLEOTIDE SEQUENCE [LARGE SCALE GENOMIC DNA]</scope>
    <source>
        <strain evidence="3 4">SD260</strain>
    </source>
</reference>
<dbReference type="AlphaFoldDB" id="A0A0N1N1I4"/>
<sequence>MAMRRETGSQCDLVVTWAEMPRSPGHAFYDRLQNLLIEAGFDAFVEEVCKPYYAPRMGAPSLPPGRYFRMHMVGYFEGIDSERGIVWRCSDSFSLRDFLRLANRDKVPDHSWLSKTRSRLPHEAHEKVFGWVLNLVAERGLVKGERIGVDGSTMEANAALRTIVRRDSGETYRAMLTRMAQESGIETPTIDDLIRLDRKRKGKKLSNEDWTSTTDPDARIARMKDGTTHLAYKPKHAVDLDTGIIVAAPIHPADEGDTTTLDPTLEAAARNLADVGLAPTPEAPCELVADKGYHSREGLKDLDGGVWKTRIAEPKPSKGYLRWHGDEAAREAVYANRARLKSGIGRDAMRRRGEMVERSFAHVLDRGGMRRAWLRGRRNVHKRYLIHVAGFNLGILMRALLGYGTPREVASAKDAFLFVIQTDVALAIVIIAEINGAPAFLAIAAPAEAA</sequence>
<dbReference type="GO" id="GO:0003677">
    <property type="term" value="F:DNA binding"/>
    <property type="evidence" value="ECO:0007669"/>
    <property type="project" value="InterPro"/>
</dbReference>
<protein>
    <submittedName>
        <fullName evidence="3">Transposase</fullName>
    </submittedName>
</protein>
<feature type="domain" description="Transposase InsH N-terminal" evidence="2">
    <location>
        <begin position="28"/>
        <end position="119"/>
    </location>
</feature>